<organism evidence="4">
    <name type="scientific">Chelativorans sp. (strain BNC1)</name>
    <dbReference type="NCBI Taxonomy" id="266779"/>
    <lineage>
        <taxon>Bacteria</taxon>
        <taxon>Pseudomonadati</taxon>
        <taxon>Pseudomonadota</taxon>
        <taxon>Alphaproteobacteria</taxon>
        <taxon>Hyphomicrobiales</taxon>
        <taxon>Phyllobacteriaceae</taxon>
        <taxon>Chelativorans</taxon>
    </lineage>
</organism>
<dbReference type="eggNOG" id="COG0111">
    <property type="taxonomic scope" value="Bacteria"/>
</dbReference>
<feature type="domain" description="D-isomer specific 2-hydroxyacid dehydrogenase NAD-binding" evidence="3">
    <location>
        <begin position="121"/>
        <end position="299"/>
    </location>
</feature>
<proteinExistence type="predicted"/>
<dbReference type="AlphaFoldDB" id="Q11AV4"/>
<dbReference type="KEGG" id="mes:Meso_4443"/>
<dbReference type="SUPFAM" id="SSF51735">
    <property type="entry name" value="NAD(P)-binding Rossmann-fold domains"/>
    <property type="match status" value="1"/>
</dbReference>
<evidence type="ECO:0000256" key="1">
    <source>
        <dbReference type="ARBA" id="ARBA00023002"/>
    </source>
</evidence>
<dbReference type="SUPFAM" id="SSF52283">
    <property type="entry name" value="Formate/glycerate dehydrogenase catalytic domain-like"/>
    <property type="match status" value="1"/>
</dbReference>
<keyword evidence="1" id="KW-0560">Oxidoreductase</keyword>
<dbReference type="PROSITE" id="PS00671">
    <property type="entry name" value="D_2_HYDROXYACID_DH_3"/>
    <property type="match status" value="1"/>
</dbReference>
<evidence type="ECO:0000256" key="2">
    <source>
        <dbReference type="ARBA" id="ARBA00023027"/>
    </source>
</evidence>
<sequence>MNQTVTNTGKQARTIKSVLATVPFASEHIEALRQAVFPAEFVHCDAKDDATIAKALETADVAIIAGDLDDRHVAAPNLKWVHCDHSGLTRSARPDVFEKGLIVTGSAGRSAEALAQHGFYFALALTFEAKALLRDQAAHVWRGIPDYAQKLGLPGKTLGIVGFGHTGKAMAALGRAFGMKVIVYTRSVCSSTENVDVLLCSEAGQTKDRLVEEADIIMLATQLTDATYHMFSTEEFRRMKRTALIINMARGQVIDEDALLVALEERQIAGAGLDVFRQEPLPADSPLWDQPNVMITPHATPGLPDKTQRSVDMILGNIERYRIGKPMINAITEQDVYTPK</sequence>
<dbReference type="GO" id="GO:0051287">
    <property type="term" value="F:NAD binding"/>
    <property type="evidence" value="ECO:0007669"/>
    <property type="project" value="InterPro"/>
</dbReference>
<evidence type="ECO:0000259" key="3">
    <source>
        <dbReference type="Pfam" id="PF02826"/>
    </source>
</evidence>
<reference evidence="4" key="1">
    <citation type="submission" date="2006-06" db="EMBL/GenBank/DDBJ databases">
        <title>Complete sequence of Plasmid 2 of Chelativorans sp. BNC1.</title>
        <authorList>
            <consortium name="US DOE Joint Genome Institute"/>
            <person name="Copeland A."/>
            <person name="Lucas S."/>
            <person name="Lapidus A."/>
            <person name="Barry K."/>
            <person name="Detter J.C."/>
            <person name="Glavina del Rio T."/>
            <person name="Hammon N."/>
            <person name="Israni S."/>
            <person name="Dalin E."/>
            <person name="Tice H."/>
            <person name="Pitluck S."/>
            <person name="Chertkov O."/>
            <person name="Brettin T."/>
            <person name="Bruce D."/>
            <person name="Han C."/>
            <person name="Tapia R."/>
            <person name="Gilna P."/>
            <person name="Schmutz J."/>
            <person name="Larimer F."/>
            <person name="Land M."/>
            <person name="Hauser L."/>
            <person name="Kyrpides N."/>
            <person name="Mikhailova N."/>
            <person name="Richardson P."/>
        </authorList>
    </citation>
    <scope>NUCLEOTIDE SEQUENCE</scope>
    <source>
        <strain evidence="4">BNC1</strain>
        <plasmid evidence="4">2</plasmid>
    </source>
</reference>
<dbReference type="Gene3D" id="3.40.50.720">
    <property type="entry name" value="NAD(P)-binding Rossmann-like Domain"/>
    <property type="match status" value="2"/>
</dbReference>
<dbReference type="PANTHER" id="PTHR43333:SF1">
    <property type="entry name" value="D-ISOMER SPECIFIC 2-HYDROXYACID DEHYDROGENASE NAD-BINDING DOMAIN-CONTAINING PROTEIN"/>
    <property type="match status" value="1"/>
</dbReference>
<dbReference type="InterPro" id="IPR029753">
    <property type="entry name" value="D-isomer_DH_CS"/>
</dbReference>
<keyword evidence="2" id="KW-0520">NAD</keyword>
<dbReference type="EMBL" id="CP000391">
    <property type="protein sequence ID" value="ABG65471.1"/>
    <property type="molecule type" value="Genomic_DNA"/>
</dbReference>
<dbReference type="InterPro" id="IPR006140">
    <property type="entry name" value="D-isomer_DH_NAD-bd"/>
</dbReference>
<dbReference type="PANTHER" id="PTHR43333">
    <property type="entry name" value="2-HACID_DH_C DOMAIN-CONTAINING PROTEIN"/>
    <property type="match status" value="1"/>
</dbReference>
<gene>
    <name evidence="4" type="ordered locus">Meso_4443</name>
</gene>
<dbReference type="GO" id="GO:0016616">
    <property type="term" value="F:oxidoreductase activity, acting on the CH-OH group of donors, NAD or NADP as acceptor"/>
    <property type="evidence" value="ECO:0007669"/>
    <property type="project" value="UniProtKB-ARBA"/>
</dbReference>
<dbReference type="InterPro" id="IPR036291">
    <property type="entry name" value="NAD(P)-bd_dom_sf"/>
</dbReference>
<geneLocation type="plasmid" evidence="4">
    <name>2</name>
</geneLocation>
<evidence type="ECO:0000313" key="4">
    <source>
        <dbReference type="EMBL" id="ABG65471.1"/>
    </source>
</evidence>
<keyword evidence="4" id="KW-0614">Plasmid</keyword>
<dbReference type="CDD" id="cd05300">
    <property type="entry name" value="2-Hacid_dh_1"/>
    <property type="match status" value="1"/>
</dbReference>
<accession>Q11AV4</accession>
<protein>
    <submittedName>
        <fullName evidence="4">D-isomer specific 2-hydroxyacid dehydrogenase, NAD-binding protein</fullName>
    </submittedName>
</protein>
<name>Q11AV4_CHESB</name>
<dbReference type="Pfam" id="PF02826">
    <property type="entry name" value="2-Hacid_dh_C"/>
    <property type="match status" value="1"/>
</dbReference>
<dbReference type="HOGENOM" id="CLU_019796_1_0_5"/>